<evidence type="ECO:0000259" key="4">
    <source>
        <dbReference type="PROSITE" id="PS50076"/>
    </source>
</evidence>
<feature type="region of interest" description="Disordered" evidence="3">
    <location>
        <begin position="839"/>
        <end position="880"/>
    </location>
</feature>
<feature type="region of interest" description="Disordered" evidence="3">
    <location>
        <begin position="1145"/>
        <end position="1202"/>
    </location>
</feature>
<protein>
    <recommendedName>
        <fullName evidence="4">J domain-containing protein</fullName>
    </recommendedName>
</protein>
<feature type="region of interest" description="Disordered" evidence="3">
    <location>
        <begin position="1281"/>
        <end position="1375"/>
    </location>
</feature>
<feature type="coiled-coil region" evidence="2">
    <location>
        <begin position="352"/>
        <end position="379"/>
    </location>
</feature>
<feature type="compositionally biased region" description="Low complexity" evidence="3">
    <location>
        <begin position="1337"/>
        <end position="1353"/>
    </location>
</feature>
<comment type="caution">
    <text evidence="5">The sequence shown here is derived from an EMBL/GenBank/DDBJ whole genome shotgun (WGS) entry which is preliminary data.</text>
</comment>
<dbReference type="SUPFAM" id="SSF46565">
    <property type="entry name" value="Chaperone J-domain"/>
    <property type="match status" value="1"/>
</dbReference>
<gene>
    <name evidence="5" type="ORF">L1049_025567</name>
</gene>
<dbReference type="FunFam" id="1.10.287.110:FF:000009">
    <property type="entry name" value="Auxilin-related protein 1"/>
    <property type="match status" value="1"/>
</dbReference>
<evidence type="ECO:0000256" key="1">
    <source>
        <dbReference type="ARBA" id="ARBA00023054"/>
    </source>
</evidence>
<keyword evidence="1 2" id="KW-0175">Coiled coil</keyword>
<dbReference type="PANTHER" id="PTHR23172">
    <property type="entry name" value="AUXILIN/CYCLIN G-ASSOCIATED KINASE-RELATED"/>
    <property type="match status" value="1"/>
</dbReference>
<feature type="compositionally biased region" description="Polar residues" evidence="3">
    <location>
        <begin position="1316"/>
        <end position="1336"/>
    </location>
</feature>
<name>A0AAP0NEU7_LIQFO</name>
<dbReference type="GO" id="GO:0005737">
    <property type="term" value="C:cytoplasm"/>
    <property type="evidence" value="ECO:0007669"/>
    <property type="project" value="TreeGrafter"/>
</dbReference>
<feature type="region of interest" description="Disordered" evidence="3">
    <location>
        <begin position="598"/>
        <end position="781"/>
    </location>
</feature>
<feature type="domain" description="J" evidence="4">
    <location>
        <begin position="1445"/>
        <end position="1509"/>
    </location>
</feature>
<dbReference type="GO" id="GO:0072583">
    <property type="term" value="P:clathrin-dependent endocytosis"/>
    <property type="evidence" value="ECO:0007669"/>
    <property type="project" value="TreeGrafter"/>
</dbReference>
<feature type="compositionally biased region" description="Basic and acidic residues" evidence="3">
    <location>
        <begin position="1155"/>
        <end position="1202"/>
    </location>
</feature>
<organism evidence="5 6">
    <name type="scientific">Liquidambar formosana</name>
    <name type="common">Formosan gum</name>
    <dbReference type="NCBI Taxonomy" id="63359"/>
    <lineage>
        <taxon>Eukaryota</taxon>
        <taxon>Viridiplantae</taxon>
        <taxon>Streptophyta</taxon>
        <taxon>Embryophyta</taxon>
        <taxon>Tracheophyta</taxon>
        <taxon>Spermatophyta</taxon>
        <taxon>Magnoliopsida</taxon>
        <taxon>eudicotyledons</taxon>
        <taxon>Gunneridae</taxon>
        <taxon>Pentapetalae</taxon>
        <taxon>Saxifragales</taxon>
        <taxon>Altingiaceae</taxon>
        <taxon>Liquidambar</taxon>
    </lineage>
</organism>
<dbReference type="PANTHER" id="PTHR23172:SF87">
    <property type="entry name" value="CHAPERONE DNAJ-DOMAIN SUPERFAMILY PROTEIN"/>
    <property type="match status" value="1"/>
</dbReference>
<dbReference type="GO" id="GO:0031982">
    <property type="term" value="C:vesicle"/>
    <property type="evidence" value="ECO:0007669"/>
    <property type="project" value="TreeGrafter"/>
</dbReference>
<evidence type="ECO:0000256" key="3">
    <source>
        <dbReference type="SAM" id="MobiDB-lite"/>
    </source>
</evidence>
<dbReference type="EMBL" id="JBBPBK010000014">
    <property type="protein sequence ID" value="KAK9269994.1"/>
    <property type="molecule type" value="Genomic_DNA"/>
</dbReference>
<reference evidence="5 6" key="1">
    <citation type="journal article" date="2024" name="Plant J.">
        <title>Genome sequences and population genomics reveal climatic adaptation and genomic divergence between two closely related sweetgum species.</title>
        <authorList>
            <person name="Xu W.Q."/>
            <person name="Ren C.Q."/>
            <person name="Zhang X.Y."/>
            <person name="Comes H.P."/>
            <person name="Liu X.H."/>
            <person name="Li Y.G."/>
            <person name="Kettle C.J."/>
            <person name="Jalonen R."/>
            <person name="Gaisberger H."/>
            <person name="Ma Y.Z."/>
            <person name="Qiu Y.X."/>
        </authorList>
    </citation>
    <scope>NUCLEOTIDE SEQUENCE [LARGE SCALE GENOMIC DNA]</scope>
    <source>
        <strain evidence="5">Hangzhou</strain>
    </source>
</reference>
<sequence>MADFSRPLHRNQAATATLSRKLSNVHSFTGKTLYDDVFSTPPKFGAPTFSSRVEDYSEIFGSSRSSRATSVPILDLPAIDKGEVSANVRSSKFDYSQIFGGFNDVDFAVPYEELFTMPKKRHVSFEEARTPAETGSPLEGPHLSKFPEENQLSSHEASYQSFGGMKQFNMSYHKTNVGSKDGTNGTTHIAQLHAVPGFTCIVDEVTPLQRTEGNKPVPSINDVSRTMDISEGIMEGKHCRRTSSHIPNCGANRQTFEDDVQFQNGCGWNRSNANDSLFHAYEIGLKVDRSKVTRHSSLVQNFSNGKSNGASKTVTASKSEASKTDAFEGASGDCSPTFDEEVDPNSAAFESAAAVKKAIEKAQERIRIAKESMERMKEGFQSGVKPNFKDGLKVKERREVKIDDETNRFKEKKAQGTHERDNTARQDFSGTERQNAIRTGKVAPNFKDWEKRYIDKEAAGGTNGKKSVLTPVNHRLEGGEWEAAKQSCEFLSAGNCVEAILEFEQADGKKKTMQSLDESERKKSKPTMENFELPELNGKKLKAVEEAIKREEFERKPNVVNGVQEWEEQANKSKSVGKIHEQEEIEKKLKVAREKEGIEEKLKASQEQEKCEKKLRESLEPMKNEKKLETEKWDQNKNEKRLNEAQKLLEIEMEQKKDHEREENEKRLKEVREREENEKRKQLEIEMVRKRAREQEENEKRLKEVREREENEKRLREVHEREENEKRLREIHEREENEKRLKEDREKEENEKRLREEREREGSEKRLKEVHEREEKEKRFKEDCEREEKENKLKEVREREENEKRLKEIRGQEEYEKRLKEDFEWVEYEKKPKESCGWVENEKQKDAHTVQDQETGLDKVHEQAIRLNDPREMEESEKRLKKDCEWEGYEKPEEAQKKEENDKMLKEAHWMEGNEKKEKEALRYVEKNHPETYDACKQVENEELSRTQEACRHKENDNNAEVTHEVLAHEESWRMLEATTASCEPEENEEEWKAVKVAMELGEKDLFRTACWAQGALERNKIENNMKDESEAFLFEDNGANEPEEDEEESKAVKLVNELEEKEMFNTDFWAKDALEDDEIEKLTHELGGNNKNVKEAEVAFDKVEEKNNFKAAHGEKQWVDSGKKMEASQLNSVFEGVGKTLEIAQENKTSQSTEKTKENLDETLTMEEREAKETTQKEVDLEKEHLRDINEAKERGRERERERIAVERAIREARERAFAEARERAERAAVERATAEARQRVMAEAREKLDKPSADVKCKSIAEKVSMEAKLRAERAAVERATAEARERALEKALSEKAASKARERTERFVAEKVSGSSSDNGMRQSFLSSDPQYQGSGPSSSLRYSNSSNYGVPHATERFDDGARNESSQRCNEKLEKHQRIVERAAKALEEKNKRDLLAQKEQAERNRLAEALDADVKRWSSGKAGNLRALLSTLQYILGPDSGWQAIPLTDIVTTNAVKKAYRKATLFVHPDKLQQRGASIQQKYICEKVFDLLKEAWNKFNPEER</sequence>
<dbReference type="GO" id="GO:0030276">
    <property type="term" value="F:clathrin binding"/>
    <property type="evidence" value="ECO:0007669"/>
    <property type="project" value="TreeGrafter"/>
</dbReference>
<dbReference type="PROSITE" id="PS50076">
    <property type="entry name" value="DNAJ_2"/>
    <property type="match status" value="1"/>
</dbReference>
<dbReference type="InterPro" id="IPR036869">
    <property type="entry name" value="J_dom_sf"/>
</dbReference>
<feature type="compositionally biased region" description="Basic and acidic residues" evidence="3">
    <location>
        <begin position="1281"/>
        <end position="1312"/>
    </location>
</feature>
<dbReference type="InterPro" id="IPR001623">
    <property type="entry name" value="DnaJ_domain"/>
</dbReference>
<accession>A0AAP0NEU7</accession>
<dbReference type="GO" id="GO:0072318">
    <property type="term" value="P:clathrin coat disassembly"/>
    <property type="evidence" value="ECO:0007669"/>
    <property type="project" value="TreeGrafter"/>
</dbReference>
<evidence type="ECO:0000313" key="6">
    <source>
        <dbReference type="Proteomes" id="UP001415857"/>
    </source>
</evidence>
<feature type="compositionally biased region" description="Basic and acidic residues" evidence="3">
    <location>
        <begin position="411"/>
        <end position="424"/>
    </location>
</feature>
<keyword evidence="6" id="KW-1185">Reference proteome</keyword>
<dbReference type="Gene3D" id="1.10.287.110">
    <property type="entry name" value="DnaJ domain"/>
    <property type="match status" value="1"/>
</dbReference>
<evidence type="ECO:0000256" key="2">
    <source>
        <dbReference type="SAM" id="Coils"/>
    </source>
</evidence>
<proteinExistence type="predicted"/>
<dbReference type="Proteomes" id="UP001415857">
    <property type="component" value="Unassembled WGS sequence"/>
</dbReference>
<feature type="region of interest" description="Disordered" evidence="3">
    <location>
        <begin position="411"/>
        <end position="433"/>
    </location>
</feature>
<feature type="compositionally biased region" description="Basic and acidic residues" evidence="3">
    <location>
        <begin position="1357"/>
        <end position="1366"/>
    </location>
</feature>
<feature type="region of interest" description="Disordered" evidence="3">
    <location>
        <begin position="507"/>
        <end position="536"/>
    </location>
</feature>
<evidence type="ECO:0000313" key="5">
    <source>
        <dbReference type="EMBL" id="KAK9269994.1"/>
    </source>
</evidence>